<dbReference type="InterPro" id="IPR006566">
    <property type="entry name" value="FBD"/>
</dbReference>
<organism evidence="2 3">
    <name type="scientific">Medicago truncatula</name>
    <name type="common">Barrel medic</name>
    <name type="synonym">Medicago tribuloides</name>
    <dbReference type="NCBI Taxonomy" id="3880"/>
    <lineage>
        <taxon>Eukaryota</taxon>
        <taxon>Viridiplantae</taxon>
        <taxon>Streptophyta</taxon>
        <taxon>Embryophyta</taxon>
        <taxon>Tracheophyta</taxon>
        <taxon>Spermatophyta</taxon>
        <taxon>Magnoliopsida</taxon>
        <taxon>eudicotyledons</taxon>
        <taxon>Gunneridae</taxon>
        <taxon>Pentapetalae</taxon>
        <taxon>rosids</taxon>
        <taxon>fabids</taxon>
        <taxon>Fabales</taxon>
        <taxon>Fabaceae</taxon>
        <taxon>Papilionoideae</taxon>
        <taxon>50 kb inversion clade</taxon>
        <taxon>NPAAA clade</taxon>
        <taxon>Hologalegina</taxon>
        <taxon>IRL clade</taxon>
        <taxon>Trifolieae</taxon>
        <taxon>Medicago</taxon>
    </lineage>
</organism>
<sequence length="366" mass="41828">MDHSSNKIRKKCFVDFVDRVLIDLNSAQIGSFSLSMLEKYNSSYIEKWISLVINLRVKNLCVYLQEKIFASFDALFKCQSLAELVLNGCAFRLPSIVCLSSLTILKLSRINIFCDYSKKFKTLALNFPALRHYETLDCTFSHVKSVNLQVPLEVVSIRYSRFYHTLHAEIKFYTMRPAKFCYSGYMSDTILLEAHSVGFADIALYDDHENSLKKIGIFVTKLLCINPETLKLQMHSCSSQPVMFAGMSHSFADIPPFGMLRHLELNSVGCEYLRGILLNSPCLKTLILQEICDDGMMLSSAAIVPHCLLSTLKVLKFEKFGRYKHGLSIAKFFIENGQVLERISIRCDRMFQEEILSFKKSSCQLL</sequence>
<dbReference type="PANTHER" id="PTHR31900:SF32">
    <property type="entry name" value="F-BOX_RNI_FBD-LIKE DOMAIN PROTEIN"/>
    <property type="match status" value="1"/>
</dbReference>
<evidence type="ECO:0000259" key="1">
    <source>
        <dbReference type="SMART" id="SM00579"/>
    </source>
</evidence>
<evidence type="ECO:0000313" key="2">
    <source>
        <dbReference type="EMBL" id="RHN75279.1"/>
    </source>
</evidence>
<dbReference type="Pfam" id="PF08387">
    <property type="entry name" value="FBD"/>
    <property type="match status" value="1"/>
</dbReference>
<dbReference type="SMART" id="SM00579">
    <property type="entry name" value="FBD"/>
    <property type="match status" value="1"/>
</dbReference>
<reference evidence="3" key="1">
    <citation type="journal article" date="2018" name="Nat. Plants">
        <title>Whole-genome landscape of Medicago truncatula symbiotic genes.</title>
        <authorList>
            <person name="Pecrix Y."/>
            <person name="Staton S.E."/>
            <person name="Sallet E."/>
            <person name="Lelandais-Briere C."/>
            <person name="Moreau S."/>
            <person name="Carrere S."/>
            <person name="Blein T."/>
            <person name="Jardinaud M.F."/>
            <person name="Latrasse D."/>
            <person name="Zouine M."/>
            <person name="Zahm M."/>
            <person name="Kreplak J."/>
            <person name="Mayjonade B."/>
            <person name="Satge C."/>
            <person name="Perez M."/>
            <person name="Cauet S."/>
            <person name="Marande W."/>
            <person name="Chantry-Darmon C."/>
            <person name="Lopez-Roques C."/>
            <person name="Bouchez O."/>
            <person name="Berard A."/>
            <person name="Debelle F."/>
            <person name="Munos S."/>
            <person name="Bendahmane A."/>
            <person name="Berges H."/>
            <person name="Niebel A."/>
            <person name="Buitink J."/>
            <person name="Frugier F."/>
            <person name="Benhamed M."/>
            <person name="Crespi M."/>
            <person name="Gouzy J."/>
            <person name="Gamas P."/>
        </authorList>
    </citation>
    <scope>NUCLEOTIDE SEQUENCE [LARGE SCALE GENOMIC DNA]</scope>
    <source>
        <strain evidence="3">cv. Jemalong A17</strain>
    </source>
</reference>
<gene>
    <name evidence="2" type="ORF">MtrunA17_Chr2g0319431</name>
</gene>
<dbReference type="PANTHER" id="PTHR31900">
    <property type="entry name" value="F-BOX/RNI SUPERFAMILY PROTEIN-RELATED"/>
    <property type="match status" value="1"/>
</dbReference>
<accession>A0A396JAG5</accession>
<proteinExistence type="predicted"/>
<dbReference type="Proteomes" id="UP000265566">
    <property type="component" value="Chromosome 2"/>
</dbReference>
<name>A0A396JAG5_MEDTR</name>
<dbReference type="Gramene" id="rna11455">
    <property type="protein sequence ID" value="RHN75279.1"/>
    <property type="gene ID" value="gene11455"/>
</dbReference>
<dbReference type="SUPFAM" id="SSF52047">
    <property type="entry name" value="RNI-like"/>
    <property type="match status" value="1"/>
</dbReference>
<evidence type="ECO:0000313" key="3">
    <source>
        <dbReference type="Proteomes" id="UP000265566"/>
    </source>
</evidence>
<feature type="domain" description="FBD" evidence="1">
    <location>
        <begin position="306"/>
        <end position="366"/>
    </location>
</feature>
<dbReference type="AlphaFoldDB" id="A0A396JAG5"/>
<protein>
    <submittedName>
        <fullName evidence="2">Putative FBD domain, leucine-rich repeat domain, L domain-containing protein</fullName>
    </submittedName>
</protein>
<dbReference type="InterPro" id="IPR050232">
    <property type="entry name" value="FBL13/AtMIF1-like"/>
</dbReference>
<comment type="caution">
    <text evidence="2">The sequence shown here is derived from an EMBL/GenBank/DDBJ whole genome shotgun (WGS) entry which is preliminary data.</text>
</comment>
<dbReference type="EMBL" id="PSQE01000002">
    <property type="protein sequence ID" value="RHN75279.1"/>
    <property type="molecule type" value="Genomic_DNA"/>
</dbReference>